<dbReference type="Gene3D" id="3.30.560.10">
    <property type="entry name" value="Glucose Oxidase, domain 3"/>
    <property type="match status" value="1"/>
</dbReference>
<dbReference type="PANTHER" id="PTHR11552">
    <property type="entry name" value="GLUCOSE-METHANOL-CHOLINE GMC OXIDOREDUCTASE"/>
    <property type="match status" value="1"/>
</dbReference>
<evidence type="ECO:0000256" key="3">
    <source>
        <dbReference type="PIRSR" id="PIRSR000137-2"/>
    </source>
</evidence>
<organism evidence="7 8">
    <name type="scientific">Agrilus planipennis</name>
    <name type="common">Emerald ash borer</name>
    <name type="synonym">Agrilus marcopoli</name>
    <dbReference type="NCBI Taxonomy" id="224129"/>
    <lineage>
        <taxon>Eukaryota</taxon>
        <taxon>Metazoa</taxon>
        <taxon>Ecdysozoa</taxon>
        <taxon>Arthropoda</taxon>
        <taxon>Hexapoda</taxon>
        <taxon>Insecta</taxon>
        <taxon>Pterygota</taxon>
        <taxon>Neoptera</taxon>
        <taxon>Endopterygota</taxon>
        <taxon>Coleoptera</taxon>
        <taxon>Polyphaga</taxon>
        <taxon>Elateriformia</taxon>
        <taxon>Buprestoidea</taxon>
        <taxon>Buprestidae</taxon>
        <taxon>Agrilinae</taxon>
        <taxon>Agrilus</taxon>
    </lineage>
</organism>
<dbReference type="GO" id="GO:0016614">
    <property type="term" value="F:oxidoreductase activity, acting on CH-OH group of donors"/>
    <property type="evidence" value="ECO:0007669"/>
    <property type="project" value="InterPro"/>
</dbReference>
<reference evidence="8 9" key="1">
    <citation type="submission" date="2025-04" db="UniProtKB">
        <authorList>
            <consortium name="RefSeq"/>
        </authorList>
    </citation>
    <scope>IDENTIFICATION</scope>
    <source>
        <tissue evidence="8 9">Entire body</tissue>
    </source>
</reference>
<dbReference type="KEGG" id="apln:108740775"/>
<evidence type="ECO:0000256" key="1">
    <source>
        <dbReference type="ARBA" id="ARBA00010790"/>
    </source>
</evidence>
<dbReference type="InterPro" id="IPR036188">
    <property type="entry name" value="FAD/NAD-bd_sf"/>
</dbReference>
<dbReference type="PIRSF" id="PIRSF000137">
    <property type="entry name" value="Alcohol_oxidase"/>
    <property type="match status" value="1"/>
</dbReference>
<dbReference type="PROSITE" id="PS00624">
    <property type="entry name" value="GMC_OXRED_2"/>
    <property type="match status" value="1"/>
</dbReference>
<feature type="domain" description="Glucose-methanol-choline oxidoreductase N-terminal" evidence="5">
    <location>
        <begin position="128"/>
        <end position="151"/>
    </location>
</feature>
<protein>
    <submittedName>
        <fullName evidence="8 9">Glucose dehydrogenase [FAD, quinone]-like</fullName>
    </submittedName>
</protein>
<proteinExistence type="inferred from homology"/>
<dbReference type="Proteomes" id="UP000192223">
    <property type="component" value="Unplaced"/>
</dbReference>
<dbReference type="AlphaFoldDB" id="A0A1W4XEH0"/>
<feature type="active site" description="Proton donor" evidence="2">
    <location>
        <position position="537"/>
    </location>
</feature>
<comment type="similarity">
    <text evidence="1 4">Belongs to the GMC oxidoreductase family.</text>
</comment>
<gene>
    <name evidence="8 9 10" type="primary">LOC108740775</name>
</gene>
<feature type="active site" description="Proton acceptor" evidence="2">
    <location>
        <position position="581"/>
    </location>
</feature>
<evidence type="ECO:0000313" key="10">
    <source>
        <dbReference type="RefSeq" id="XP_025833265.1"/>
    </source>
</evidence>
<accession>A0A1W4XEH0</accession>
<dbReference type="RefSeq" id="XP_018330741.1">
    <property type="nucleotide sequence ID" value="XM_018475239.2"/>
</dbReference>
<dbReference type="OrthoDB" id="269227at2759"/>
<keyword evidence="7" id="KW-1185">Reference proteome</keyword>
<feature type="domain" description="Glucose-methanol-choline oxidoreductase N-terminal" evidence="6">
    <location>
        <begin position="304"/>
        <end position="318"/>
    </location>
</feature>
<evidence type="ECO:0000256" key="2">
    <source>
        <dbReference type="PIRSR" id="PIRSR000137-1"/>
    </source>
</evidence>
<evidence type="ECO:0000259" key="5">
    <source>
        <dbReference type="PROSITE" id="PS00623"/>
    </source>
</evidence>
<sequence>MNINVQRIFVGVLYLAMRIHGQTLADVFESILNPLNKPHDDFLYFLHQFDFIVVGAGVAGSVVANRLTENPDWNVLLIEAGHLERHYMNIPACALGLQETAANWDYQTVSSSKACQAMKEHQCNIPQGKAVGGSSVINFMLYTRGTHQDFDGWEELGNTGWSYDDVLPYFKKVEYFNITEHNDPQWHSTNGCLPINFPEYYSSTAEAALNAEIKFGTKKVDYNGKNQAGTSLFQTTISNGERVSARRAYTDPIVHRTNFYLKMNSLVTRILIDPNTMTTYGVEFVQYGITHTVNASKEVIICAGAINSPKLLMLSGIGPKEHLTEIGITVKKDLKVGYNLMDHVAAGGMVFLDNISDSTTVRDLIEYTIEREGPLSVAGGCETVSFHNTKDPINPNARCDIEYQYIPVSLASSSLFSDVFNIDRNIYDEYYGPIIGRQSFMVFVMLLLPESKGWVRLKDYHYLSKPLINPNYLESDEDLERLVDGIKLLLNIVKQPEMQALGAQLYNKSIPNCNRNEFGTDAYWACMVRQLSLPMYHVCGTCKMGPSYDPNAVVNPKLQVYGVGKLRVVDSSIMPVIPAAHTMAPTYMIAEKGADIIKEDWNFTNKNL</sequence>
<evidence type="ECO:0000256" key="4">
    <source>
        <dbReference type="RuleBase" id="RU003968"/>
    </source>
</evidence>
<evidence type="ECO:0000259" key="6">
    <source>
        <dbReference type="PROSITE" id="PS00624"/>
    </source>
</evidence>
<dbReference type="RefSeq" id="XP_025833264.1">
    <property type="nucleotide sequence ID" value="XM_025977479.1"/>
</dbReference>
<evidence type="ECO:0000313" key="8">
    <source>
        <dbReference type="RefSeq" id="XP_018330741.1"/>
    </source>
</evidence>
<comment type="cofactor">
    <cofactor evidence="3">
        <name>FAD</name>
        <dbReference type="ChEBI" id="CHEBI:57692"/>
    </cofactor>
</comment>
<dbReference type="RefSeq" id="XP_025833265.1">
    <property type="nucleotide sequence ID" value="XM_025977480.1"/>
</dbReference>
<dbReference type="InterPro" id="IPR007867">
    <property type="entry name" value="GMC_OxRtase_C"/>
</dbReference>
<dbReference type="STRING" id="224129.A0A1W4XEH0"/>
<dbReference type="PROSITE" id="PS00623">
    <property type="entry name" value="GMC_OXRED_1"/>
    <property type="match status" value="1"/>
</dbReference>
<keyword evidence="4" id="KW-0285">Flavoprotein</keyword>
<dbReference type="Pfam" id="PF05199">
    <property type="entry name" value="GMC_oxred_C"/>
    <property type="match status" value="1"/>
</dbReference>
<dbReference type="Pfam" id="PF00732">
    <property type="entry name" value="GMC_oxred_N"/>
    <property type="match status" value="1"/>
</dbReference>
<dbReference type="Gene3D" id="3.50.50.60">
    <property type="entry name" value="FAD/NAD(P)-binding domain"/>
    <property type="match status" value="1"/>
</dbReference>
<dbReference type="PANTHER" id="PTHR11552:SF158">
    <property type="entry name" value="GH23626P-RELATED"/>
    <property type="match status" value="1"/>
</dbReference>
<name>A0A1W4XEH0_AGRPL</name>
<evidence type="ECO:0000313" key="7">
    <source>
        <dbReference type="Proteomes" id="UP000192223"/>
    </source>
</evidence>
<dbReference type="GO" id="GO:0050660">
    <property type="term" value="F:flavin adenine dinucleotide binding"/>
    <property type="evidence" value="ECO:0007669"/>
    <property type="project" value="InterPro"/>
</dbReference>
<dbReference type="InterPro" id="IPR000172">
    <property type="entry name" value="GMC_OxRdtase_N"/>
</dbReference>
<dbReference type="SUPFAM" id="SSF54373">
    <property type="entry name" value="FAD-linked reductases, C-terminal domain"/>
    <property type="match status" value="1"/>
</dbReference>
<keyword evidence="3 4" id="KW-0274">FAD</keyword>
<feature type="binding site" evidence="3">
    <location>
        <position position="267"/>
    </location>
    <ligand>
        <name>FAD</name>
        <dbReference type="ChEBI" id="CHEBI:57692"/>
    </ligand>
</feature>
<evidence type="ECO:0000313" key="9">
    <source>
        <dbReference type="RefSeq" id="XP_025833264.1"/>
    </source>
</evidence>
<dbReference type="SUPFAM" id="SSF51905">
    <property type="entry name" value="FAD/NAD(P)-binding domain"/>
    <property type="match status" value="1"/>
</dbReference>
<dbReference type="InterPro" id="IPR012132">
    <property type="entry name" value="GMC_OxRdtase"/>
</dbReference>
<dbReference type="GeneID" id="108740775"/>